<evidence type="ECO:0000256" key="1">
    <source>
        <dbReference type="SAM" id="MobiDB-lite"/>
    </source>
</evidence>
<reference evidence="2" key="1">
    <citation type="journal article" date="2019" name="Sci. Rep.">
        <title>Draft genome of Tanacetum cinerariifolium, the natural source of mosquito coil.</title>
        <authorList>
            <person name="Yamashiro T."/>
            <person name="Shiraishi A."/>
            <person name="Satake H."/>
            <person name="Nakayama K."/>
        </authorList>
    </citation>
    <scope>NUCLEOTIDE SEQUENCE</scope>
</reference>
<gene>
    <name evidence="2" type="ORF">Tci_554532</name>
</gene>
<feature type="region of interest" description="Disordered" evidence="1">
    <location>
        <begin position="68"/>
        <end position="90"/>
    </location>
</feature>
<proteinExistence type="predicted"/>
<organism evidence="2">
    <name type="scientific">Tanacetum cinerariifolium</name>
    <name type="common">Dalmatian daisy</name>
    <name type="synonym">Chrysanthemum cinerariifolium</name>
    <dbReference type="NCBI Taxonomy" id="118510"/>
    <lineage>
        <taxon>Eukaryota</taxon>
        <taxon>Viridiplantae</taxon>
        <taxon>Streptophyta</taxon>
        <taxon>Embryophyta</taxon>
        <taxon>Tracheophyta</taxon>
        <taxon>Spermatophyta</taxon>
        <taxon>Magnoliopsida</taxon>
        <taxon>eudicotyledons</taxon>
        <taxon>Gunneridae</taxon>
        <taxon>Pentapetalae</taxon>
        <taxon>asterids</taxon>
        <taxon>campanulids</taxon>
        <taxon>Asterales</taxon>
        <taxon>Asteraceae</taxon>
        <taxon>Asteroideae</taxon>
        <taxon>Anthemideae</taxon>
        <taxon>Anthemidinae</taxon>
        <taxon>Tanacetum</taxon>
    </lineage>
</organism>
<name>A0A699IS88_TANCI</name>
<dbReference type="EMBL" id="BKCJ010328719">
    <property type="protein sequence ID" value="GEZ82559.1"/>
    <property type="molecule type" value="Genomic_DNA"/>
</dbReference>
<accession>A0A699IS88</accession>
<feature type="compositionally biased region" description="Low complexity" evidence="1">
    <location>
        <begin position="70"/>
        <end position="79"/>
    </location>
</feature>
<sequence>MHDDGFKVVTTANMIIDIVVDAAQVTTAVADIPISAADTMVTTTLTIEATKTTVKVPKVRGITIANPEESTTTTKTHSSQPLVKHRSKGKAIMIEPEPVKSLKKRTLEQIKADEELVAKLEVEF</sequence>
<protein>
    <submittedName>
        <fullName evidence="2">Uncharacterized protein</fullName>
    </submittedName>
</protein>
<dbReference type="AlphaFoldDB" id="A0A699IS88"/>
<evidence type="ECO:0000313" key="2">
    <source>
        <dbReference type="EMBL" id="GEZ82559.1"/>
    </source>
</evidence>
<comment type="caution">
    <text evidence="2">The sequence shown here is derived from an EMBL/GenBank/DDBJ whole genome shotgun (WGS) entry which is preliminary data.</text>
</comment>